<name>A0A813FF85_POLGL</name>
<protein>
    <submittedName>
        <fullName evidence="1">Uncharacterized protein</fullName>
    </submittedName>
</protein>
<gene>
    <name evidence="1" type="ORF">PGLA1383_LOCUS30649</name>
</gene>
<accession>A0A813FF85</accession>
<evidence type="ECO:0000313" key="2">
    <source>
        <dbReference type="Proteomes" id="UP000654075"/>
    </source>
</evidence>
<organism evidence="1 2">
    <name type="scientific">Polarella glacialis</name>
    <name type="common">Dinoflagellate</name>
    <dbReference type="NCBI Taxonomy" id="89957"/>
    <lineage>
        <taxon>Eukaryota</taxon>
        <taxon>Sar</taxon>
        <taxon>Alveolata</taxon>
        <taxon>Dinophyceae</taxon>
        <taxon>Suessiales</taxon>
        <taxon>Suessiaceae</taxon>
        <taxon>Polarella</taxon>
    </lineage>
</organism>
<keyword evidence="2" id="KW-1185">Reference proteome</keyword>
<reference evidence="1" key="1">
    <citation type="submission" date="2021-02" db="EMBL/GenBank/DDBJ databases">
        <authorList>
            <person name="Dougan E. K."/>
            <person name="Rhodes N."/>
            <person name="Thang M."/>
            <person name="Chan C."/>
        </authorList>
    </citation>
    <scope>NUCLEOTIDE SEQUENCE</scope>
</reference>
<dbReference type="EMBL" id="CAJNNV010025171">
    <property type="protein sequence ID" value="CAE8612861.1"/>
    <property type="molecule type" value="Genomic_DNA"/>
</dbReference>
<evidence type="ECO:0000313" key="1">
    <source>
        <dbReference type="EMBL" id="CAE8612861.1"/>
    </source>
</evidence>
<dbReference type="Proteomes" id="UP000654075">
    <property type="component" value="Unassembled WGS sequence"/>
</dbReference>
<sequence length="125" mass="13602">MFALNGKTNLKRICTKISSPAAHQACVGRDSTTAKLNWSISVQLVSRTNEGRRLAREASSRCHATETRVYLPAACNVFTLLNKLVTFPAGTNDTEADQRGASGGRIACEVCTFWHIPGDHRQAAQ</sequence>
<dbReference type="AlphaFoldDB" id="A0A813FF85"/>
<proteinExistence type="predicted"/>
<comment type="caution">
    <text evidence="1">The sequence shown here is derived from an EMBL/GenBank/DDBJ whole genome shotgun (WGS) entry which is preliminary data.</text>
</comment>